<evidence type="ECO:0000256" key="1">
    <source>
        <dbReference type="ARBA" id="ARBA00000085"/>
    </source>
</evidence>
<keyword evidence="4" id="KW-0418">Kinase</keyword>
<accession>A0A8J3EMF8</accession>
<protein>
    <recommendedName>
        <fullName evidence="2">histidine kinase</fullName>
        <ecNumber evidence="2">2.7.13.3</ecNumber>
    </recommendedName>
</protein>
<dbReference type="CDD" id="cd16917">
    <property type="entry name" value="HATPase_UhpB-NarQ-NarX-like"/>
    <property type="match status" value="1"/>
</dbReference>
<gene>
    <name evidence="7" type="ORF">GCM10007096_28090</name>
</gene>
<keyword evidence="8" id="KW-1185">Reference proteome</keyword>
<dbReference type="GO" id="GO:0000160">
    <property type="term" value="P:phosphorelay signal transduction system"/>
    <property type="evidence" value="ECO:0007669"/>
    <property type="project" value="UniProtKB-KW"/>
</dbReference>
<dbReference type="EC" id="2.7.13.3" evidence="2"/>
<evidence type="ECO:0000259" key="6">
    <source>
        <dbReference type="Pfam" id="PF02518"/>
    </source>
</evidence>
<dbReference type="InterPro" id="IPR036890">
    <property type="entry name" value="HATPase_C_sf"/>
</dbReference>
<evidence type="ECO:0000256" key="3">
    <source>
        <dbReference type="ARBA" id="ARBA00022679"/>
    </source>
</evidence>
<evidence type="ECO:0000256" key="4">
    <source>
        <dbReference type="ARBA" id="ARBA00022777"/>
    </source>
</evidence>
<name>A0A8J3EMF8_9BACL</name>
<dbReference type="Proteomes" id="UP000656813">
    <property type="component" value="Unassembled WGS sequence"/>
</dbReference>
<comment type="catalytic activity">
    <reaction evidence="1">
        <text>ATP + protein L-histidine = ADP + protein N-phospho-L-histidine.</text>
        <dbReference type="EC" id="2.7.13.3"/>
    </reaction>
</comment>
<reference evidence="7" key="2">
    <citation type="submission" date="2020-09" db="EMBL/GenBank/DDBJ databases">
        <authorList>
            <person name="Sun Q."/>
            <person name="Zhou Y."/>
        </authorList>
    </citation>
    <scope>NUCLEOTIDE SEQUENCE</scope>
    <source>
        <strain evidence="7">CGMCC 1.12777</strain>
    </source>
</reference>
<comment type="caution">
    <text evidence="7">The sequence shown here is derived from an EMBL/GenBank/DDBJ whole genome shotgun (WGS) entry which is preliminary data.</text>
</comment>
<dbReference type="PANTHER" id="PTHR24421:SF10">
    <property type="entry name" value="NITRATE_NITRITE SENSOR PROTEIN NARQ"/>
    <property type="match status" value="1"/>
</dbReference>
<dbReference type="InterPro" id="IPR003594">
    <property type="entry name" value="HATPase_dom"/>
</dbReference>
<dbReference type="InterPro" id="IPR050482">
    <property type="entry name" value="Sensor_HK_TwoCompSys"/>
</dbReference>
<evidence type="ECO:0000313" key="8">
    <source>
        <dbReference type="Proteomes" id="UP000656813"/>
    </source>
</evidence>
<feature type="domain" description="Histidine kinase/HSP90-like ATPase" evidence="6">
    <location>
        <begin position="18"/>
        <end position="102"/>
    </location>
</feature>
<dbReference type="GO" id="GO:0004673">
    <property type="term" value="F:protein histidine kinase activity"/>
    <property type="evidence" value="ECO:0007669"/>
    <property type="project" value="UniProtKB-EC"/>
</dbReference>
<evidence type="ECO:0000313" key="7">
    <source>
        <dbReference type="EMBL" id="GGH84611.1"/>
    </source>
</evidence>
<keyword evidence="5" id="KW-0902">Two-component regulatory system</keyword>
<organism evidence="7 8">
    <name type="scientific">Pullulanibacillus pueri</name>
    <dbReference type="NCBI Taxonomy" id="1437324"/>
    <lineage>
        <taxon>Bacteria</taxon>
        <taxon>Bacillati</taxon>
        <taxon>Bacillota</taxon>
        <taxon>Bacilli</taxon>
        <taxon>Bacillales</taxon>
        <taxon>Sporolactobacillaceae</taxon>
        <taxon>Pullulanibacillus</taxon>
    </lineage>
</organism>
<dbReference type="EMBL" id="BMFV01000022">
    <property type="protein sequence ID" value="GGH84611.1"/>
    <property type="molecule type" value="Genomic_DNA"/>
</dbReference>
<keyword evidence="3" id="KW-0808">Transferase</keyword>
<evidence type="ECO:0000256" key="5">
    <source>
        <dbReference type="ARBA" id="ARBA00023012"/>
    </source>
</evidence>
<dbReference type="AlphaFoldDB" id="A0A8J3EMF8"/>
<sequence>MKCEFVGETVSNWSKQVSVALYRILQEGLSNVLRHSTATEVKVKVTEQDNQVTLWLSDNGEYDKERQLIPGFGIKGMITRSRELGETCEYSRNECGGLTVMAVLPADGGEKNGR</sequence>
<dbReference type="PANTHER" id="PTHR24421">
    <property type="entry name" value="NITRATE/NITRITE SENSOR PROTEIN NARX-RELATED"/>
    <property type="match status" value="1"/>
</dbReference>
<dbReference type="SUPFAM" id="SSF55874">
    <property type="entry name" value="ATPase domain of HSP90 chaperone/DNA topoisomerase II/histidine kinase"/>
    <property type="match status" value="1"/>
</dbReference>
<dbReference type="Gene3D" id="3.30.565.10">
    <property type="entry name" value="Histidine kinase-like ATPase, C-terminal domain"/>
    <property type="match status" value="1"/>
</dbReference>
<evidence type="ECO:0000256" key="2">
    <source>
        <dbReference type="ARBA" id="ARBA00012438"/>
    </source>
</evidence>
<reference evidence="7" key="1">
    <citation type="journal article" date="2014" name="Int. J. Syst. Evol. Microbiol.">
        <title>Complete genome sequence of Corynebacterium casei LMG S-19264T (=DSM 44701T), isolated from a smear-ripened cheese.</title>
        <authorList>
            <consortium name="US DOE Joint Genome Institute (JGI-PGF)"/>
            <person name="Walter F."/>
            <person name="Albersmeier A."/>
            <person name="Kalinowski J."/>
            <person name="Ruckert C."/>
        </authorList>
    </citation>
    <scope>NUCLEOTIDE SEQUENCE</scope>
    <source>
        <strain evidence="7">CGMCC 1.12777</strain>
    </source>
</reference>
<proteinExistence type="predicted"/>
<dbReference type="Pfam" id="PF02518">
    <property type="entry name" value="HATPase_c"/>
    <property type="match status" value="1"/>
</dbReference>